<evidence type="ECO:0000313" key="6">
    <source>
        <dbReference type="Proteomes" id="UP001141327"/>
    </source>
</evidence>
<dbReference type="Proteomes" id="UP001141327">
    <property type="component" value="Unassembled WGS sequence"/>
</dbReference>
<dbReference type="PANTHER" id="PTHR48078">
    <property type="entry name" value="THREONINE DEHYDRATASE, MITOCHONDRIAL-RELATED"/>
    <property type="match status" value="1"/>
</dbReference>
<dbReference type="CDD" id="cd01563">
    <property type="entry name" value="Thr-synth_1"/>
    <property type="match status" value="1"/>
</dbReference>
<sequence>MQAPTYTLRCSVCNREYHGDAYVCPHCEGNFDLIYDYAAIRRSIEQNGWGPKNAGMWRYLPLLPINPAAEKPSLLVGSTPLYRVSPRAATLMGCSGIELFVKDEGRNPTASLKDRASSLLVAKAVNEGKHIITTASTGNAAAALCGLSACMNLPAVIFVPATAPPAKIAQMRAYGARVLLVESNYDAAFDLCKDAATKYGWYCRNTGYNAFTSEGKKTCSLELCEQFAELKQAGHELAGARFAAPDWVVVSVGDGNIISGIWSGLRDLHAMGLIDRMPRLLGAQAEGSNYVHLCMQNPAIDPNTMAPIDSKTVADSIGADLPRDRVRAVRALRSTNGTSVQVNDEEILRAIPVLARNTGVFAEPAAACSLAALQKACREGIVRPGESVVLVSTGNGLKDIASAQRAVDLEASSPQGAAPTGSCTRVAANMAAVEQVVSQFPKTQ</sequence>
<dbReference type="GO" id="GO:0004795">
    <property type="term" value="F:threonine synthase activity"/>
    <property type="evidence" value="ECO:0007669"/>
    <property type="project" value="UniProtKB-EC"/>
</dbReference>
<dbReference type="Gene3D" id="3.40.50.1100">
    <property type="match status" value="2"/>
</dbReference>
<dbReference type="Pfam" id="PF00291">
    <property type="entry name" value="PALP"/>
    <property type="match status" value="1"/>
</dbReference>
<dbReference type="PANTHER" id="PTHR48078:SF6">
    <property type="entry name" value="L-THREONINE DEHYDRATASE CATABOLIC TDCB"/>
    <property type="match status" value="1"/>
</dbReference>
<reference evidence="5" key="1">
    <citation type="journal article" date="2022" name="bioRxiv">
        <title>Genomics of Preaxostyla Flagellates Illuminates Evolutionary Transitions and the Path Towards Mitochondrial Loss.</title>
        <authorList>
            <person name="Novak L.V.F."/>
            <person name="Treitli S.C."/>
            <person name="Pyrih J."/>
            <person name="Halakuc P."/>
            <person name="Pipaliya S.V."/>
            <person name="Vacek V."/>
            <person name="Brzon O."/>
            <person name="Soukal P."/>
            <person name="Eme L."/>
            <person name="Dacks J.B."/>
            <person name="Karnkowska A."/>
            <person name="Elias M."/>
            <person name="Hampl V."/>
        </authorList>
    </citation>
    <scope>NUCLEOTIDE SEQUENCE</scope>
    <source>
        <strain evidence="5">RCP-MX</strain>
    </source>
</reference>
<dbReference type="EMBL" id="JAPMOS010000010">
    <property type="protein sequence ID" value="KAJ4460842.1"/>
    <property type="molecule type" value="Genomic_DNA"/>
</dbReference>
<dbReference type="InterPro" id="IPR050147">
    <property type="entry name" value="Ser/Thr_Dehydratase"/>
</dbReference>
<protein>
    <submittedName>
        <fullName evidence="5">Threonine synthase</fullName>
        <ecNumber evidence="5">4.2.3.1</ecNumber>
    </submittedName>
</protein>
<comment type="cofactor">
    <cofactor evidence="1">
        <name>pyridoxal 5'-phosphate</name>
        <dbReference type="ChEBI" id="CHEBI:597326"/>
    </cofactor>
</comment>
<accession>A0ABQ8UNS8</accession>
<evidence type="ECO:0000313" key="5">
    <source>
        <dbReference type="EMBL" id="KAJ4460842.1"/>
    </source>
</evidence>
<keyword evidence="2" id="KW-0663">Pyridoxal phosphate</keyword>
<proteinExistence type="predicted"/>
<evidence type="ECO:0000259" key="4">
    <source>
        <dbReference type="Pfam" id="PF00291"/>
    </source>
</evidence>
<evidence type="ECO:0000256" key="3">
    <source>
        <dbReference type="ARBA" id="ARBA00023239"/>
    </source>
</evidence>
<evidence type="ECO:0000256" key="2">
    <source>
        <dbReference type="ARBA" id="ARBA00022898"/>
    </source>
</evidence>
<name>A0ABQ8UNS8_9EUKA</name>
<gene>
    <name evidence="5" type="ORF">PAPYR_2661</name>
</gene>
<evidence type="ECO:0000256" key="1">
    <source>
        <dbReference type="ARBA" id="ARBA00001933"/>
    </source>
</evidence>
<keyword evidence="3 5" id="KW-0456">Lyase</keyword>
<dbReference type="EC" id="4.2.3.1" evidence="5"/>
<organism evidence="5 6">
    <name type="scientific">Paratrimastix pyriformis</name>
    <dbReference type="NCBI Taxonomy" id="342808"/>
    <lineage>
        <taxon>Eukaryota</taxon>
        <taxon>Metamonada</taxon>
        <taxon>Preaxostyla</taxon>
        <taxon>Paratrimastigidae</taxon>
        <taxon>Paratrimastix</taxon>
    </lineage>
</organism>
<dbReference type="InterPro" id="IPR036052">
    <property type="entry name" value="TrpB-like_PALP_sf"/>
</dbReference>
<feature type="domain" description="Tryptophan synthase beta chain-like PALP" evidence="4">
    <location>
        <begin position="74"/>
        <end position="394"/>
    </location>
</feature>
<comment type="caution">
    <text evidence="5">The sequence shown here is derived from an EMBL/GenBank/DDBJ whole genome shotgun (WGS) entry which is preliminary data.</text>
</comment>
<keyword evidence="6" id="KW-1185">Reference proteome</keyword>
<dbReference type="SUPFAM" id="SSF53686">
    <property type="entry name" value="Tryptophan synthase beta subunit-like PLP-dependent enzymes"/>
    <property type="match status" value="1"/>
</dbReference>
<dbReference type="InterPro" id="IPR001926">
    <property type="entry name" value="TrpB-like_PALP"/>
</dbReference>